<protein>
    <submittedName>
        <fullName evidence="2">Uncharacterized protein</fullName>
    </submittedName>
</protein>
<proteinExistence type="predicted"/>
<feature type="compositionally biased region" description="Low complexity" evidence="1">
    <location>
        <begin position="283"/>
        <end position="293"/>
    </location>
</feature>
<sequence length="1429" mass="153902">MGDNSGSRAAYPTSPSTVILPVLMIPGLFQASDLKELLKEATQNDSMLREAAREAALILAATPRQHRPTNENRLSDREDDCHDDHYVIHDQQSMQGARLSLALVVKRWIMSEEVLKLCRYLEDYSRSADSVIGSEPLLLPPPLEPQQQSLPPLPGSSSCCCPRSSYSLSSSWHQAAAEGRQAMQQKLNSLFQDEDGAVLQILTFAEHQFNAEVDQNIHQCLKMDRQLSQGHALKGNHHTSNDDSGDDEACQWLQVCQQLRLRMKTSRPNPGRCSLQQDVHIDSSSSNSSSSSSLYCSDNHELLLEDDDEQQKLLADIQSCSNVWHALINHPQLQPALLLHPLQAEALKDWVLITKRQASNTTTLDEGLQATRTSNAPSVVAAAAAAAAEPPSLPRHLNEGHLVPPVSAHAAGRPSAVMMLNGVKVLSTTTLPDGVLLPNQIVLYSDTVLELGELLLDKTDMATELLTNDRSAAASAAAPAPAARSSRTDTFCSSSSSTSARSTSSTSTLHPSTAILHDEQYLHTSAVVAVTARLPLHVVADILQNHPDEGVRYQVYQSGLVRRQELLLIVLNHLSELRNQLARVRTSLSNCKKGHSLSLQGHHVHSASGNSSSSSSGTTGCTAAAAAADAAVEGRNTSSHHVVENGDRSNTHHQGSASGFNSVSTSSVTHEQQMAVATRSPASNPSAAGYNSHQHNDLPPPPPPSRPPPQQASGYADMLMEGSLTGNSNAAVSFLRTLSSGLRPHAEEEVVQLQELAHWHYRHSSLQQSATGSRKQMMNNSVNNKSRSVLLVVPAEGEDYTAYNSSHLLSSTSSTRPIGCYDVAAEQQHSDVASSSRGQAAAVATQVGGGDSTNNNSSSSSMFCLSPWDVEYFQAAKLSAAAGQQHQRRSSSSGTSRRTAITSGSGNTTCWEEYRDYFTFSTLFQGVDRLMRRVLGLALVPAAGFIKQQQEANAASTNSDNGGPGFEDVEQDAWCLGGSVLTFKVMDEENGVLGDLILHLHNDRGEFPFTTLIRHGDAWRRQQEEFHDQDIMEADGGALRPVVVVRMRDPRRGGGSGSGGVDKVATNSITTSRPVEESSPSVGGLDESEGPYFIRAFLHELGHALHFICSSSSVGNEVAESSSGPPQARTATTSTPPPLHASAAGDSYSATSSSLQSPLIILPPPQLSATYCPLDIKELPSHLLEHWGKDPACLQVLSQHWRLGTPLPPRDAVQLSRFMSSSFYPTSMDLHDAVLAALADLYIHGASIPSSTKLHSSPAKAVLQSQDTSRTKSTDNIISRVEGSAAAAAATASDDDLRKQQSGSHNNRASELWQGVWSARGVLPVDMVHTTLERVRNLETLGTVGGAKFVYVTCKLMAAATWKKYFEQDPLDPEAGRMVKAFLFQAAAGQRSPVAVIQRLLGQDALEEVQTGWIPNLQADVYQDIELLG</sequence>
<feature type="region of interest" description="Disordered" evidence="1">
    <location>
        <begin position="476"/>
        <end position="508"/>
    </location>
</feature>
<feature type="region of interest" description="Disordered" evidence="1">
    <location>
        <begin position="632"/>
        <end position="714"/>
    </location>
</feature>
<dbReference type="GO" id="GO:0006508">
    <property type="term" value="P:proteolysis"/>
    <property type="evidence" value="ECO:0007669"/>
    <property type="project" value="InterPro"/>
</dbReference>
<dbReference type="InterPro" id="IPR045090">
    <property type="entry name" value="Pept_M3A_M3B"/>
</dbReference>
<dbReference type="Gene3D" id="1.10.1370.40">
    <property type="match status" value="1"/>
</dbReference>
<feature type="compositionally biased region" description="Polar residues" evidence="1">
    <location>
        <begin position="680"/>
        <end position="693"/>
    </location>
</feature>
<dbReference type="OrthoDB" id="551252at2759"/>
<feature type="region of interest" description="Disordered" evidence="1">
    <location>
        <begin position="1250"/>
        <end position="1276"/>
    </location>
</feature>
<dbReference type="PANTHER" id="PTHR11804:SF79">
    <property type="entry name" value="MITOCHONDRIAL INTERMEDIATE PEPTIDASE"/>
    <property type="match status" value="1"/>
</dbReference>
<organism evidence="2 3">
    <name type="scientific">Chlamydomonas eustigma</name>
    <dbReference type="NCBI Taxonomy" id="1157962"/>
    <lineage>
        <taxon>Eukaryota</taxon>
        <taxon>Viridiplantae</taxon>
        <taxon>Chlorophyta</taxon>
        <taxon>core chlorophytes</taxon>
        <taxon>Chlorophyceae</taxon>
        <taxon>CS clade</taxon>
        <taxon>Chlamydomonadales</taxon>
        <taxon>Chlamydomonadaceae</taxon>
        <taxon>Chlamydomonas</taxon>
    </lineage>
</organism>
<evidence type="ECO:0000313" key="2">
    <source>
        <dbReference type="EMBL" id="GAX74344.1"/>
    </source>
</evidence>
<dbReference type="PANTHER" id="PTHR11804">
    <property type="entry name" value="PROTEASE M3 THIMET OLIGOPEPTIDASE-RELATED"/>
    <property type="match status" value="1"/>
</dbReference>
<feature type="region of interest" description="Disordered" evidence="1">
    <location>
        <begin position="1050"/>
        <end position="1084"/>
    </location>
</feature>
<feature type="region of interest" description="Disordered" evidence="1">
    <location>
        <begin position="1116"/>
        <end position="1149"/>
    </location>
</feature>
<feature type="compositionally biased region" description="Basic and acidic residues" evidence="1">
    <location>
        <begin position="641"/>
        <end position="650"/>
    </location>
</feature>
<keyword evidence="3" id="KW-1185">Reference proteome</keyword>
<evidence type="ECO:0000313" key="3">
    <source>
        <dbReference type="Proteomes" id="UP000232323"/>
    </source>
</evidence>
<feature type="compositionally biased region" description="Polar residues" evidence="1">
    <location>
        <begin position="1065"/>
        <end position="1081"/>
    </location>
</feature>
<feature type="compositionally biased region" description="Polar residues" evidence="1">
    <location>
        <begin position="1116"/>
        <end position="1134"/>
    </location>
</feature>
<reference evidence="2 3" key="1">
    <citation type="submission" date="2017-08" db="EMBL/GenBank/DDBJ databases">
        <title>Acidophilic green algal genome provides insights into adaptation to an acidic environment.</title>
        <authorList>
            <person name="Hirooka S."/>
            <person name="Hirose Y."/>
            <person name="Kanesaki Y."/>
            <person name="Higuchi S."/>
            <person name="Fujiwara T."/>
            <person name="Onuma R."/>
            <person name="Era A."/>
            <person name="Ohbayashi R."/>
            <person name="Uzuka A."/>
            <person name="Nozaki H."/>
            <person name="Yoshikawa H."/>
            <person name="Miyagishima S.Y."/>
        </authorList>
    </citation>
    <scope>NUCLEOTIDE SEQUENCE [LARGE SCALE GENOMIC DNA]</scope>
    <source>
        <strain evidence="2 3">NIES-2499</strain>
    </source>
</reference>
<dbReference type="GO" id="GO:0006518">
    <property type="term" value="P:peptide metabolic process"/>
    <property type="evidence" value="ECO:0007669"/>
    <property type="project" value="TreeGrafter"/>
</dbReference>
<feature type="region of interest" description="Disordered" evidence="1">
    <location>
        <begin position="883"/>
        <end position="905"/>
    </location>
</feature>
<dbReference type="Proteomes" id="UP000232323">
    <property type="component" value="Unassembled WGS sequence"/>
</dbReference>
<feature type="compositionally biased region" description="Low complexity" evidence="1">
    <location>
        <begin position="606"/>
        <end position="620"/>
    </location>
</feature>
<feature type="compositionally biased region" description="Pro residues" evidence="1">
    <location>
        <begin position="698"/>
        <end position="710"/>
    </location>
</feature>
<feature type="region of interest" description="Disordered" evidence="1">
    <location>
        <begin position="601"/>
        <end position="620"/>
    </location>
</feature>
<dbReference type="STRING" id="1157962.A0A250WU58"/>
<comment type="caution">
    <text evidence="2">The sequence shown here is derived from an EMBL/GenBank/DDBJ whole genome shotgun (WGS) entry which is preliminary data.</text>
</comment>
<dbReference type="SUPFAM" id="SSF55486">
    <property type="entry name" value="Metalloproteases ('zincins'), catalytic domain"/>
    <property type="match status" value="1"/>
</dbReference>
<dbReference type="EMBL" id="BEGY01000007">
    <property type="protein sequence ID" value="GAX74344.1"/>
    <property type="molecule type" value="Genomic_DNA"/>
</dbReference>
<dbReference type="GO" id="GO:0004222">
    <property type="term" value="F:metalloendopeptidase activity"/>
    <property type="evidence" value="ECO:0007669"/>
    <property type="project" value="InterPro"/>
</dbReference>
<name>A0A250WU58_9CHLO</name>
<gene>
    <name evidence="2" type="ORF">CEUSTIGMA_g1793.t1</name>
</gene>
<feature type="region of interest" description="Disordered" evidence="1">
    <location>
        <begin position="265"/>
        <end position="293"/>
    </location>
</feature>
<accession>A0A250WU58</accession>
<feature type="compositionally biased region" description="Polar residues" evidence="1">
    <location>
        <begin position="652"/>
        <end position="672"/>
    </location>
</feature>
<evidence type="ECO:0000256" key="1">
    <source>
        <dbReference type="SAM" id="MobiDB-lite"/>
    </source>
</evidence>